<evidence type="ECO:0000313" key="6">
    <source>
        <dbReference type="EMBL" id="KZV94592.1"/>
    </source>
</evidence>
<dbReference type="InterPro" id="IPR013889">
    <property type="entry name" value="Karyogamy_KAR9"/>
</dbReference>
<feature type="compositionally biased region" description="Low complexity" evidence="4">
    <location>
        <begin position="667"/>
        <end position="679"/>
    </location>
</feature>
<dbReference type="PANTHER" id="PTHR37271:SF1">
    <property type="entry name" value="KARYOGAMY PROTEIN KAR9"/>
    <property type="match status" value="1"/>
</dbReference>
<dbReference type="OrthoDB" id="5559380at2759"/>
<feature type="region of interest" description="Disordered" evidence="4">
    <location>
        <begin position="18"/>
        <end position="46"/>
    </location>
</feature>
<accession>A0A165JB26</accession>
<dbReference type="GO" id="GO:0051293">
    <property type="term" value="P:establishment of spindle localization"/>
    <property type="evidence" value="ECO:0007669"/>
    <property type="project" value="TreeGrafter"/>
</dbReference>
<feature type="compositionally biased region" description="Low complexity" evidence="4">
    <location>
        <begin position="735"/>
        <end position="747"/>
    </location>
</feature>
<proteinExistence type="predicted"/>
<name>A0A165JB26_EXIGL</name>
<dbReference type="AlphaFoldDB" id="A0A165JB26"/>
<feature type="region of interest" description="Disordered" evidence="4">
    <location>
        <begin position="719"/>
        <end position="779"/>
    </location>
</feature>
<keyword evidence="7" id="KW-1185">Reference proteome</keyword>
<organism evidence="6 7">
    <name type="scientific">Exidia glandulosa HHB12029</name>
    <dbReference type="NCBI Taxonomy" id="1314781"/>
    <lineage>
        <taxon>Eukaryota</taxon>
        <taxon>Fungi</taxon>
        <taxon>Dikarya</taxon>
        <taxon>Basidiomycota</taxon>
        <taxon>Agaricomycotina</taxon>
        <taxon>Agaricomycetes</taxon>
        <taxon>Auriculariales</taxon>
        <taxon>Exidiaceae</taxon>
        <taxon>Exidia</taxon>
    </lineage>
</organism>
<feature type="region of interest" description="Disordered" evidence="4">
    <location>
        <begin position="325"/>
        <end position="372"/>
    </location>
</feature>
<feature type="domain" description="GAR" evidence="5">
    <location>
        <begin position="783"/>
        <end position="882"/>
    </location>
</feature>
<dbReference type="Pfam" id="PF08580">
    <property type="entry name" value="KAR9"/>
    <property type="match status" value="1"/>
</dbReference>
<dbReference type="GO" id="GO:0005938">
    <property type="term" value="C:cell cortex"/>
    <property type="evidence" value="ECO:0007669"/>
    <property type="project" value="TreeGrafter"/>
</dbReference>
<feature type="compositionally biased region" description="Low complexity" evidence="4">
    <location>
        <begin position="19"/>
        <end position="36"/>
    </location>
</feature>
<reference evidence="6 7" key="1">
    <citation type="journal article" date="2016" name="Mol. Biol. Evol.">
        <title>Comparative Genomics of Early-Diverging Mushroom-Forming Fungi Provides Insights into the Origins of Lignocellulose Decay Capabilities.</title>
        <authorList>
            <person name="Nagy L.G."/>
            <person name="Riley R."/>
            <person name="Tritt A."/>
            <person name="Adam C."/>
            <person name="Daum C."/>
            <person name="Floudas D."/>
            <person name="Sun H."/>
            <person name="Yadav J.S."/>
            <person name="Pangilinan J."/>
            <person name="Larsson K.H."/>
            <person name="Matsuura K."/>
            <person name="Barry K."/>
            <person name="Labutti K."/>
            <person name="Kuo R."/>
            <person name="Ohm R.A."/>
            <person name="Bhattacharya S.S."/>
            <person name="Shirouzu T."/>
            <person name="Yoshinaga Y."/>
            <person name="Martin F.M."/>
            <person name="Grigoriev I.V."/>
            <person name="Hibbett D.S."/>
        </authorList>
    </citation>
    <scope>NUCLEOTIDE SEQUENCE [LARGE SCALE GENOMIC DNA]</scope>
    <source>
        <strain evidence="6 7">HHB12029</strain>
    </source>
</reference>
<feature type="compositionally biased region" description="Polar residues" evidence="4">
    <location>
        <begin position="617"/>
        <end position="628"/>
    </location>
</feature>
<evidence type="ECO:0000256" key="2">
    <source>
        <dbReference type="ARBA" id="ARBA00022490"/>
    </source>
</evidence>
<feature type="compositionally biased region" description="Polar residues" evidence="4">
    <location>
        <begin position="396"/>
        <end position="427"/>
    </location>
</feature>
<dbReference type="STRING" id="1314781.A0A165JB26"/>
<feature type="compositionally biased region" description="Polar residues" evidence="4">
    <location>
        <begin position="333"/>
        <end position="349"/>
    </location>
</feature>
<dbReference type="InterPro" id="IPR003108">
    <property type="entry name" value="GAR_dom"/>
</dbReference>
<protein>
    <recommendedName>
        <fullName evidence="5">GAR domain-containing protein</fullName>
    </recommendedName>
</protein>
<dbReference type="Proteomes" id="UP000077266">
    <property type="component" value="Unassembled WGS sequence"/>
</dbReference>
<keyword evidence="3" id="KW-0206">Cytoskeleton</keyword>
<dbReference type="GO" id="GO:0043332">
    <property type="term" value="C:mating projection tip"/>
    <property type="evidence" value="ECO:0007669"/>
    <property type="project" value="TreeGrafter"/>
</dbReference>
<dbReference type="SUPFAM" id="SSF143575">
    <property type="entry name" value="GAS2 domain-like"/>
    <property type="match status" value="1"/>
</dbReference>
<evidence type="ECO:0000259" key="5">
    <source>
        <dbReference type="PROSITE" id="PS51460"/>
    </source>
</evidence>
<dbReference type="GO" id="GO:0008017">
    <property type="term" value="F:microtubule binding"/>
    <property type="evidence" value="ECO:0007669"/>
    <property type="project" value="InterPro"/>
</dbReference>
<evidence type="ECO:0000313" key="7">
    <source>
        <dbReference type="Proteomes" id="UP000077266"/>
    </source>
</evidence>
<feature type="region of interest" description="Disordered" evidence="4">
    <location>
        <begin position="392"/>
        <end position="703"/>
    </location>
</feature>
<dbReference type="PROSITE" id="PS51460">
    <property type="entry name" value="GAR"/>
    <property type="match status" value="1"/>
</dbReference>
<dbReference type="InterPro" id="IPR036534">
    <property type="entry name" value="GAR_dom_sf"/>
</dbReference>
<dbReference type="EMBL" id="KV425970">
    <property type="protein sequence ID" value="KZV94592.1"/>
    <property type="molecule type" value="Genomic_DNA"/>
</dbReference>
<evidence type="ECO:0000256" key="3">
    <source>
        <dbReference type="ARBA" id="ARBA00023212"/>
    </source>
</evidence>
<dbReference type="GO" id="GO:0030473">
    <property type="term" value="P:nuclear migration along microtubule"/>
    <property type="evidence" value="ECO:0007669"/>
    <property type="project" value="TreeGrafter"/>
</dbReference>
<keyword evidence="2" id="KW-0963">Cytoplasm</keyword>
<feature type="compositionally biased region" description="Low complexity" evidence="4">
    <location>
        <begin position="350"/>
        <end position="372"/>
    </location>
</feature>
<dbReference type="GO" id="GO:0005816">
    <property type="term" value="C:spindle pole body"/>
    <property type="evidence" value="ECO:0007669"/>
    <property type="project" value="TreeGrafter"/>
</dbReference>
<feature type="compositionally biased region" description="Polar residues" evidence="4">
    <location>
        <begin position="766"/>
        <end position="777"/>
    </location>
</feature>
<dbReference type="PANTHER" id="PTHR37271">
    <property type="entry name" value="KARYOGAMY PROTEIN KAR9"/>
    <property type="match status" value="1"/>
</dbReference>
<dbReference type="InParanoid" id="A0A165JB26"/>
<gene>
    <name evidence="6" type="ORF">EXIGLDRAFT_736619</name>
</gene>
<feature type="compositionally biased region" description="Low complexity" evidence="4">
    <location>
        <begin position="460"/>
        <end position="471"/>
    </location>
</feature>
<evidence type="ECO:0000256" key="4">
    <source>
        <dbReference type="SAM" id="MobiDB-lite"/>
    </source>
</evidence>
<feature type="compositionally biased region" description="Low complexity" evidence="4">
    <location>
        <begin position="539"/>
        <end position="578"/>
    </location>
</feature>
<sequence length="883" mass="94785">MSSTSTLSVVANGTQLGDSPKALSAASSSTASLRKSLNGDDEDNTLTGKRLTLKAKRNSQEDLSSDLRLLAVSAQITEISYSISDIQTRIFEIQELRHRSLDEDKSGSTSSNSTGVIDQALINLDERLEAVSASIAAVDEALGVTPGETAKPPENAADQLLLRKHGALIEEWEAVQNEAETLRDELKEDKWLAVFRTVSEQAEGMMSSLEKGVTQCHDFIWLVQRRNTEDHQSTVSSGTSLLSDRSPINYETFTTLLQSFESKKKYYMPSITKVLSVLDKGVRDRVTKNGECLRRHADLRARWHNLRERIGRIDQEMEGVRRMLVNRDMEPSEGSTTSRVTSKSRNGFLSTSASRSPSATRTASSSKTSTATLNRSISPFSNIRKFATKVSDKISGRQTPSALLTPPSSTGSVRSPPSEPSSANRKSTFFPFRSSAATPTPVPETPPRTKHGHSQSLQNSPASAQRPPSSAGKPAKGRWNSSTKIEDEPAGTIKTPPLRKRPSATNMGGSYFRSPSPGSAAFPPISRPITPSAASSYKAPSTSGRTSSSRPASRSGSVSHTKTTSTSSPPRSHTPSVPQRAQTPGGTLIARVQTPGGSMIMPRPRPQSPSHIPAPKNLTSRGSDGNASSDEDYEGMPTSLMQRAFSPAFSLSATSAVSTPGGDGGRPRTPSSSRIPGPSLNVPGSTSRPGSAIGRATPNLLRSQTPEHLLRQRAGQMPFYQGTGATTPNRPTPRPSFSSSVAGPPSSFKESSTPERAPSRPASRSGLFTPSLDQNPVPSYVPCRTDPLDVEVAKCVNGFPHGFLVERIDPPLRVPPRAGEEVRAQYAVSNALARKIITCRLVVINRPKATANADGDARKVMCRVGGGWLDLQMYLLNRQAGMS</sequence>
<evidence type="ECO:0000256" key="1">
    <source>
        <dbReference type="ARBA" id="ARBA00004245"/>
    </source>
</evidence>
<comment type="subcellular location">
    <subcellularLocation>
        <location evidence="1">Cytoplasm</location>
        <location evidence="1">Cytoskeleton</location>
    </subcellularLocation>
</comment>